<proteinExistence type="predicted"/>
<accession>A0AA36GJH6</accession>
<dbReference type="EMBL" id="CATQJL010000001">
    <property type="protein sequence ID" value="CAJ0588865.1"/>
    <property type="molecule type" value="Genomic_DNA"/>
</dbReference>
<organism evidence="2 3">
    <name type="scientific">Cylicocyclus nassatus</name>
    <name type="common">Nematode worm</name>
    <dbReference type="NCBI Taxonomy" id="53992"/>
    <lineage>
        <taxon>Eukaryota</taxon>
        <taxon>Metazoa</taxon>
        <taxon>Ecdysozoa</taxon>
        <taxon>Nematoda</taxon>
        <taxon>Chromadorea</taxon>
        <taxon>Rhabditida</taxon>
        <taxon>Rhabditina</taxon>
        <taxon>Rhabditomorpha</taxon>
        <taxon>Strongyloidea</taxon>
        <taxon>Strongylidae</taxon>
        <taxon>Cylicocyclus</taxon>
    </lineage>
</organism>
<sequence>MKSEEVKAIINPIYEQAMKNYQAKNLEKAVEALHSNAVFVHKGVDVSYGKKSIIDKLKKLTEEYGEVKFEKVNQTFCGCECCLCTSYEWKVDSSKKGKVTATIFQIYKKEGDKWKNYHHEMEIHDK</sequence>
<evidence type="ECO:0000259" key="1">
    <source>
        <dbReference type="Pfam" id="PF14534"/>
    </source>
</evidence>
<comment type="caution">
    <text evidence="2">The sequence shown here is derived from an EMBL/GenBank/DDBJ whole genome shotgun (WGS) entry which is preliminary data.</text>
</comment>
<dbReference type="Gene3D" id="3.10.450.50">
    <property type="match status" value="1"/>
</dbReference>
<name>A0AA36GJH6_CYLNA</name>
<dbReference type="InterPro" id="IPR032710">
    <property type="entry name" value="NTF2-like_dom_sf"/>
</dbReference>
<dbReference type="InterPro" id="IPR027843">
    <property type="entry name" value="DUF4440"/>
</dbReference>
<gene>
    <name evidence="2" type="ORF">CYNAS_LOCUS848</name>
</gene>
<evidence type="ECO:0000313" key="3">
    <source>
        <dbReference type="Proteomes" id="UP001176961"/>
    </source>
</evidence>
<dbReference type="Proteomes" id="UP001176961">
    <property type="component" value="Unassembled WGS sequence"/>
</dbReference>
<keyword evidence="3" id="KW-1185">Reference proteome</keyword>
<dbReference type="SUPFAM" id="SSF54427">
    <property type="entry name" value="NTF2-like"/>
    <property type="match status" value="1"/>
</dbReference>
<protein>
    <recommendedName>
        <fullName evidence="1">DUF4440 domain-containing protein</fullName>
    </recommendedName>
</protein>
<reference evidence="2" key="1">
    <citation type="submission" date="2023-07" db="EMBL/GenBank/DDBJ databases">
        <authorList>
            <consortium name="CYATHOMIX"/>
        </authorList>
    </citation>
    <scope>NUCLEOTIDE SEQUENCE</scope>
    <source>
        <strain evidence="2">N/A</strain>
    </source>
</reference>
<dbReference type="AlphaFoldDB" id="A0AA36GJH6"/>
<dbReference type="Pfam" id="PF14534">
    <property type="entry name" value="DUF4440"/>
    <property type="match status" value="1"/>
</dbReference>
<feature type="domain" description="DUF4440" evidence="1">
    <location>
        <begin position="13"/>
        <end position="115"/>
    </location>
</feature>
<evidence type="ECO:0000313" key="2">
    <source>
        <dbReference type="EMBL" id="CAJ0588865.1"/>
    </source>
</evidence>